<feature type="compositionally biased region" description="Basic and acidic residues" evidence="1">
    <location>
        <begin position="183"/>
        <end position="192"/>
    </location>
</feature>
<protein>
    <submittedName>
        <fullName evidence="2">Uncharacterized protein</fullName>
    </submittedName>
</protein>
<evidence type="ECO:0000313" key="2">
    <source>
        <dbReference type="EMBL" id="THG96467.1"/>
    </source>
</evidence>
<feature type="compositionally biased region" description="Pro residues" evidence="1">
    <location>
        <begin position="364"/>
        <end position="373"/>
    </location>
</feature>
<sequence length="507" mass="53898">MRPRTVSTVDHARSQAIRILPSSASMPPPDLVPSRLHRAHTTDVATLPHARTLSTEAIENAALRMQRPKLGPQRPLTAQGLYQETTTASSSSRLDDSDNPLYKRSGGGARRVLRPADSGLGQEEHPKSDPGLSSKAKAPIRPESACDVPADLSTPKPSLGAPAARKANPVPRRAVTTSSSQEQGKDKADPRKLKAPIHTQVRQPQPPAPTSNKPSQSQSKSQRDDSSVTVVTRKRTVSTIVSSTTSTGTTRRNAEPAAAGGVTRPTASQLARIKAGPAASSQQRAADTSNSKAKAAPGRAIPIAKGNSGGKEESAKGSDPAPKNERRKALVVKRPETPLTETEDEDEGERNVVEEDAAAVPAEIPLPPSPIPDEQPETEPENEEPKTDDEVSTADISEDGQPSYPEDVSPTDSAEEPLSPPLALVIDPATPTPKASLGLAHYAVAVEQTPISALVDTIHRGFLFTPSQTSFDEDDEDEEGSPDRTFRMDADSQALRIAPLSWGRRKS</sequence>
<dbReference type="AlphaFoldDB" id="A0A4S4KG20"/>
<feature type="compositionally biased region" description="Low complexity" evidence="1">
    <location>
        <begin position="227"/>
        <end position="251"/>
    </location>
</feature>
<evidence type="ECO:0000256" key="1">
    <source>
        <dbReference type="SAM" id="MobiDB-lite"/>
    </source>
</evidence>
<name>A0A4S4KG20_9APHY</name>
<gene>
    <name evidence="2" type="ORF">EW026_g5369</name>
</gene>
<evidence type="ECO:0000313" key="3">
    <source>
        <dbReference type="Proteomes" id="UP000309038"/>
    </source>
</evidence>
<accession>A0A4S4KG20</accession>
<keyword evidence="3" id="KW-1185">Reference proteome</keyword>
<proteinExistence type="predicted"/>
<feature type="compositionally biased region" description="Polar residues" evidence="1">
    <location>
        <begin position="80"/>
        <end position="92"/>
    </location>
</feature>
<comment type="caution">
    <text evidence="2">The sequence shown here is derived from an EMBL/GenBank/DDBJ whole genome shotgun (WGS) entry which is preliminary data.</text>
</comment>
<feature type="compositionally biased region" description="Acidic residues" evidence="1">
    <location>
        <begin position="471"/>
        <end position="480"/>
    </location>
</feature>
<dbReference type="EMBL" id="SGPJ01000233">
    <property type="protein sequence ID" value="THG96467.1"/>
    <property type="molecule type" value="Genomic_DNA"/>
</dbReference>
<feature type="compositionally biased region" description="Basic and acidic residues" evidence="1">
    <location>
        <begin position="310"/>
        <end position="336"/>
    </location>
</feature>
<dbReference type="Proteomes" id="UP000309038">
    <property type="component" value="Unassembled WGS sequence"/>
</dbReference>
<feature type="region of interest" description="Disordered" evidence="1">
    <location>
        <begin position="466"/>
        <end position="487"/>
    </location>
</feature>
<feature type="region of interest" description="Disordered" evidence="1">
    <location>
        <begin position="64"/>
        <end position="434"/>
    </location>
</feature>
<organism evidence="2 3">
    <name type="scientific">Hermanssonia centrifuga</name>
    <dbReference type="NCBI Taxonomy" id="98765"/>
    <lineage>
        <taxon>Eukaryota</taxon>
        <taxon>Fungi</taxon>
        <taxon>Dikarya</taxon>
        <taxon>Basidiomycota</taxon>
        <taxon>Agaricomycotina</taxon>
        <taxon>Agaricomycetes</taxon>
        <taxon>Polyporales</taxon>
        <taxon>Meruliaceae</taxon>
        <taxon>Hermanssonia</taxon>
    </lineage>
</organism>
<reference evidence="2 3" key="1">
    <citation type="submission" date="2019-02" db="EMBL/GenBank/DDBJ databases">
        <title>Genome sequencing of the rare red list fungi Phlebia centrifuga.</title>
        <authorList>
            <person name="Buettner E."/>
            <person name="Kellner H."/>
        </authorList>
    </citation>
    <scope>NUCLEOTIDE SEQUENCE [LARGE SCALE GENOMIC DNA]</scope>
    <source>
        <strain evidence="2 3">DSM 108282</strain>
    </source>
</reference>
<feature type="compositionally biased region" description="Low complexity" evidence="1">
    <location>
        <begin position="211"/>
        <end position="220"/>
    </location>
</feature>
<feature type="compositionally biased region" description="Polar residues" evidence="1">
    <location>
        <begin position="279"/>
        <end position="292"/>
    </location>
</feature>